<feature type="non-terminal residue" evidence="16">
    <location>
        <position position="1"/>
    </location>
</feature>
<evidence type="ECO:0000256" key="2">
    <source>
        <dbReference type="ARBA" id="ARBA00011748"/>
    </source>
</evidence>
<evidence type="ECO:0000256" key="12">
    <source>
        <dbReference type="ARBA" id="ARBA00041785"/>
    </source>
</evidence>
<keyword evidence="3" id="KW-0767">Surface film</keyword>
<dbReference type="InterPro" id="IPR008139">
    <property type="entry name" value="SaposinB_dom"/>
</dbReference>
<dbReference type="AlphaFoldDB" id="A0A401T2V8"/>
<dbReference type="STRING" id="137246.A0A401T2V8"/>
<evidence type="ECO:0000256" key="3">
    <source>
        <dbReference type="ARBA" id="ARBA00022439"/>
    </source>
</evidence>
<dbReference type="OrthoDB" id="69496at2759"/>
<dbReference type="GO" id="GO:0006665">
    <property type="term" value="P:sphingolipid metabolic process"/>
    <property type="evidence" value="ECO:0007669"/>
    <property type="project" value="UniProtKB-UniRule"/>
</dbReference>
<dbReference type="GO" id="GO:0005764">
    <property type="term" value="C:lysosome"/>
    <property type="evidence" value="ECO:0007669"/>
    <property type="project" value="UniProtKB-UniRule"/>
</dbReference>
<keyword evidence="17" id="KW-1185">Reference proteome</keyword>
<protein>
    <recommendedName>
        <fullName evidence="11">Pulmonary surfactant-associated protein B</fullName>
    </recommendedName>
    <alternativeName>
        <fullName evidence="12">Pulmonary surfactant-associated proteolipid SPL(Phe)</fullName>
    </alternativeName>
</protein>
<feature type="disulfide bond" evidence="13">
    <location>
        <begin position="181"/>
        <end position="244"/>
    </location>
</feature>
<feature type="disulfide bond" evidence="13">
    <location>
        <begin position="313"/>
        <end position="324"/>
    </location>
</feature>
<feature type="disulfide bond" evidence="13">
    <location>
        <begin position="51"/>
        <end position="126"/>
    </location>
</feature>
<evidence type="ECO:0000259" key="14">
    <source>
        <dbReference type="PROSITE" id="PS50015"/>
    </source>
</evidence>
<feature type="disulfide bond" evidence="13">
    <location>
        <begin position="54"/>
        <end position="120"/>
    </location>
</feature>
<organism evidence="16 17">
    <name type="scientific">Chiloscyllium punctatum</name>
    <name type="common">Brownbanded bambooshark</name>
    <name type="synonym">Hemiscyllium punctatum</name>
    <dbReference type="NCBI Taxonomy" id="137246"/>
    <lineage>
        <taxon>Eukaryota</taxon>
        <taxon>Metazoa</taxon>
        <taxon>Chordata</taxon>
        <taxon>Craniata</taxon>
        <taxon>Vertebrata</taxon>
        <taxon>Chondrichthyes</taxon>
        <taxon>Elasmobranchii</taxon>
        <taxon>Galeomorphii</taxon>
        <taxon>Galeoidea</taxon>
        <taxon>Orectolobiformes</taxon>
        <taxon>Hemiscylliidae</taxon>
        <taxon>Chiloscyllium</taxon>
    </lineage>
</organism>
<evidence type="ECO:0000256" key="6">
    <source>
        <dbReference type="ARBA" id="ARBA00022729"/>
    </source>
</evidence>
<dbReference type="GO" id="GO:0007193">
    <property type="term" value="P:adenylate cyclase-inhibiting G protein-coupled receptor signaling pathway"/>
    <property type="evidence" value="ECO:0007669"/>
    <property type="project" value="UniProtKB-UniRule"/>
</dbReference>
<keyword evidence="7" id="KW-0677">Repeat</keyword>
<evidence type="ECO:0000256" key="8">
    <source>
        <dbReference type="ARBA" id="ARBA00023157"/>
    </source>
</evidence>
<keyword evidence="4" id="KW-0964">Secreted</keyword>
<dbReference type="GO" id="GO:0005576">
    <property type="term" value="C:extracellular region"/>
    <property type="evidence" value="ECO:0007669"/>
    <property type="project" value="UniProtKB-SubCell"/>
</dbReference>
<dbReference type="EMBL" id="BEZZ01000916">
    <property type="protein sequence ID" value="GCC36944.1"/>
    <property type="molecule type" value="Genomic_DNA"/>
</dbReference>
<dbReference type="InterPro" id="IPR021165">
    <property type="entry name" value="Saposin_chordata"/>
</dbReference>
<evidence type="ECO:0000256" key="11">
    <source>
        <dbReference type="ARBA" id="ARBA00041094"/>
    </source>
</evidence>
<comment type="function">
    <text evidence="10">Pulmonary surfactant-associated proteins promote alveolar stability by lowering the surface tension at the air-liquid interface in the peripheral air spaces. SP-B increases the collapse pressure of palmitic acid to nearly 70 millinewtons per meter.</text>
</comment>
<feature type="disulfide bond" evidence="13">
    <location>
        <begin position="408"/>
        <end position="419"/>
    </location>
</feature>
<dbReference type="FunFam" id="1.10.225.10:FF:000002">
    <property type="entry name" value="prosaposin isoform X2"/>
    <property type="match status" value="2"/>
</dbReference>
<comment type="caution">
    <text evidence="16">The sequence shown here is derived from an EMBL/GenBank/DDBJ whole genome shotgun (WGS) entry which is preliminary data.</text>
</comment>
<keyword evidence="8 13" id="KW-1015">Disulfide bond</keyword>
<dbReference type="InterPro" id="IPR011001">
    <property type="entry name" value="Saposin-like"/>
</dbReference>
<reference evidence="16 17" key="1">
    <citation type="journal article" date="2018" name="Nat. Ecol. Evol.">
        <title>Shark genomes provide insights into elasmobranch evolution and the origin of vertebrates.</title>
        <authorList>
            <person name="Hara Y"/>
            <person name="Yamaguchi K"/>
            <person name="Onimaru K"/>
            <person name="Kadota M"/>
            <person name="Koyanagi M"/>
            <person name="Keeley SD"/>
            <person name="Tatsumi K"/>
            <person name="Tanaka K"/>
            <person name="Motone F"/>
            <person name="Kageyama Y"/>
            <person name="Nozu R"/>
            <person name="Adachi N"/>
            <person name="Nishimura O"/>
            <person name="Nakagawa R"/>
            <person name="Tanegashima C"/>
            <person name="Kiyatake I"/>
            <person name="Matsumoto R"/>
            <person name="Murakumo K"/>
            <person name="Nishida K"/>
            <person name="Terakita A"/>
            <person name="Kuratani S"/>
            <person name="Sato K"/>
            <person name="Hyodo S Kuraku.S."/>
        </authorList>
    </citation>
    <scope>NUCLEOTIDE SEQUENCE [LARGE SCALE GENOMIC DNA]</scope>
</reference>
<dbReference type="GO" id="GO:0019216">
    <property type="term" value="P:regulation of lipid metabolic process"/>
    <property type="evidence" value="ECO:0007669"/>
    <property type="project" value="UniProtKB-UniRule"/>
</dbReference>
<name>A0A401T2V8_CHIPU</name>
<feature type="domain" description="Saposin B-type" evidence="14">
    <location>
        <begin position="373"/>
        <end position="454"/>
    </location>
</feature>
<feature type="domain" description="Saposin B-type" evidence="14">
    <location>
        <begin position="174"/>
        <end position="254"/>
    </location>
</feature>
<evidence type="ECO:0000259" key="15">
    <source>
        <dbReference type="PROSITE" id="PS51110"/>
    </source>
</evidence>
<dbReference type="PROSITE" id="PS51110">
    <property type="entry name" value="SAP_A"/>
    <property type="match status" value="2"/>
</dbReference>
<feature type="domain" description="Saposin B-type" evidence="14">
    <location>
        <begin position="47"/>
        <end position="130"/>
    </location>
</feature>
<keyword evidence="9" id="KW-0325">Glycoprotein</keyword>
<dbReference type="Proteomes" id="UP000287033">
    <property type="component" value="Unassembled WGS sequence"/>
</dbReference>
<dbReference type="InterPro" id="IPR003119">
    <property type="entry name" value="SAP_A"/>
</dbReference>
<evidence type="ECO:0000256" key="1">
    <source>
        <dbReference type="ARBA" id="ARBA00004364"/>
    </source>
</evidence>
<dbReference type="PIRSF" id="PIRSF002431">
    <property type="entry name" value="Saposin"/>
    <property type="match status" value="1"/>
</dbReference>
<dbReference type="InterPro" id="IPR008138">
    <property type="entry name" value="SapB_2"/>
</dbReference>
<evidence type="ECO:0000256" key="13">
    <source>
        <dbReference type="PIRSR" id="PIRSR002431-1"/>
    </source>
</evidence>
<dbReference type="PROSITE" id="PS50015">
    <property type="entry name" value="SAP_B"/>
    <property type="match status" value="4"/>
</dbReference>
<dbReference type="Gene3D" id="1.10.225.10">
    <property type="entry name" value="Saposin-like"/>
    <property type="match status" value="4"/>
</dbReference>
<feature type="disulfide bond" evidence="13">
    <location>
        <begin position="282"/>
        <end position="355"/>
    </location>
</feature>
<dbReference type="SUPFAM" id="SSF47862">
    <property type="entry name" value="Saposin"/>
    <property type="match status" value="4"/>
</dbReference>
<dbReference type="PANTHER" id="PTHR11480:SF3">
    <property type="entry name" value="BCDNA.GH08312"/>
    <property type="match status" value="1"/>
</dbReference>
<comment type="subunit">
    <text evidence="2">Homodimer; disulfide-linked.</text>
</comment>
<dbReference type="Pfam" id="PF05184">
    <property type="entry name" value="SapB_1"/>
    <property type="match status" value="3"/>
</dbReference>
<comment type="subcellular location">
    <subcellularLocation>
        <location evidence="1">Secreted</location>
        <location evidence="1">Extracellular space</location>
        <location evidence="1">Surface film</location>
    </subcellularLocation>
</comment>
<dbReference type="InterPro" id="IPR051428">
    <property type="entry name" value="Sphingo_Act-Surfact_Prot"/>
</dbReference>
<feature type="domain" description="Saposin A-type" evidence="15">
    <location>
        <begin position="456"/>
        <end position="492"/>
    </location>
</feature>
<accession>A0A401T2V8</accession>
<gene>
    <name evidence="16" type="ORF">chiPu_0015444</name>
</gene>
<dbReference type="FunFam" id="1.10.225.10:FF:000008">
    <property type="entry name" value="Pulmonary surfactant-associated protein B"/>
    <property type="match status" value="1"/>
</dbReference>
<dbReference type="PANTHER" id="PTHR11480">
    <property type="entry name" value="SAPOSIN-RELATED"/>
    <property type="match status" value="1"/>
</dbReference>
<dbReference type="GO" id="GO:0007585">
    <property type="term" value="P:respiratory gaseous exchange by respiratory system"/>
    <property type="evidence" value="ECO:0007669"/>
    <property type="project" value="UniProtKB-KW"/>
</dbReference>
<feature type="disulfide bond" evidence="13">
    <location>
        <begin position="285"/>
        <end position="349"/>
    </location>
</feature>
<evidence type="ECO:0000256" key="10">
    <source>
        <dbReference type="ARBA" id="ARBA00037221"/>
    </source>
</evidence>
<feature type="domain" description="Saposin B-type" evidence="14">
    <location>
        <begin position="278"/>
        <end position="359"/>
    </location>
</feature>
<dbReference type="Pfam" id="PF03489">
    <property type="entry name" value="SapB_2"/>
    <property type="match status" value="3"/>
</dbReference>
<keyword evidence="6" id="KW-0732">Signal</keyword>
<evidence type="ECO:0000313" key="17">
    <source>
        <dbReference type="Proteomes" id="UP000287033"/>
    </source>
</evidence>
<evidence type="ECO:0000313" key="16">
    <source>
        <dbReference type="EMBL" id="GCC36944.1"/>
    </source>
</evidence>
<proteinExistence type="predicted"/>
<evidence type="ECO:0000256" key="7">
    <source>
        <dbReference type="ARBA" id="ARBA00022737"/>
    </source>
</evidence>
<feature type="disulfide bond" evidence="13">
    <location>
        <begin position="82"/>
        <end position="94"/>
    </location>
</feature>
<keyword evidence="5" id="KW-0305">Gaseous exchange</keyword>
<feature type="disulfide bond" evidence="13">
    <location>
        <begin position="210"/>
        <end position="220"/>
    </location>
</feature>
<dbReference type="SMART" id="SM00162">
    <property type="entry name" value="SAPA"/>
    <property type="match status" value="2"/>
</dbReference>
<evidence type="ECO:0000256" key="4">
    <source>
        <dbReference type="ARBA" id="ARBA00022525"/>
    </source>
</evidence>
<feature type="disulfide bond" evidence="13">
    <location>
        <begin position="380"/>
        <end position="444"/>
    </location>
</feature>
<dbReference type="InterPro" id="IPR007856">
    <property type="entry name" value="SapB_1"/>
</dbReference>
<evidence type="ECO:0000256" key="9">
    <source>
        <dbReference type="ARBA" id="ARBA00023180"/>
    </source>
</evidence>
<feature type="disulfide bond" evidence="13">
    <location>
        <begin position="377"/>
        <end position="450"/>
    </location>
</feature>
<dbReference type="OMA" id="DICVHAG"/>
<sequence>VTVASPLLGPERCAEGPTFWCQNVKTASDCGAVKHCQQTVWRQPTVKSVPCDLCTEVVSVMGNLLKDNATEEELKSYLEKACDLLPNPTLTSQCNELVDEYLPVILDILKGELENPEVVCSALHLCQSLQASLAKKDIFSNEIPVVDMSELTSPFIANVPLLLYPQQATESKSNDAVCLDCTQFITDLQTSVKENALVLDKLISQLKQQCNLGPGLTELCEKYIVQQAPRVGEILMQTGAKEICTTNGFCQRPATVPMQLLQKAIVKPIQKNPVSTATSQGCIICEFALREIEKYLLKNSTEETIVNIVEKVCSLLPATVKDECNDFVEQYGKAVVTLLAQELNPAIVCTLIGVCSNTQHVVIEDIKPKQLKTGPLCELCKTVITYLDNILEKNSTEQEIEDALDKVCNLLPATMVDECTSLIAEYGSVLLNILLESLDPNFVCTKAGLCRAAKQHLLGADKCVWGPSYWCKNMETATQCNAVEHCKRHIWN</sequence>
<dbReference type="PRINTS" id="PR01797">
    <property type="entry name" value="SAPOSIN"/>
</dbReference>
<feature type="disulfide bond" evidence="13">
    <location>
        <begin position="178"/>
        <end position="250"/>
    </location>
</feature>
<evidence type="ECO:0000256" key="5">
    <source>
        <dbReference type="ARBA" id="ARBA00022713"/>
    </source>
</evidence>
<dbReference type="InterPro" id="IPR008373">
    <property type="entry name" value="Saposin"/>
</dbReference>
<dbReference type="Pfam" id="PF02199">
    <property type="entry name" value="SapA"/>
    <property type="match status" value="2"/>
</dbReference>
<dbReference type="GO" id="GO:0016020">
    <property type="term" value="C:membrane"/>
    <property type="evidence" value="ECO:0007669"/>
    <property type="project" value="GOC"/>
</dbReference>
<dbReference type="SMART" id="SM00741">
    <property type="entry name" value="SapB"/>
    <property type="match status" value="4"/>
</dbReference>
<feature type="domain" description="Saposin A-type" evidence="15">
    <location>
        <begin position="6"/>
        <end position="46"/>
    </location>
</feature>